<name>A0A183B6B2_9TREM</name>
<dbReference type="EMBL" id="UZAN01058426">
    <property type="protein sequence ID" value="VDP92019.1"/>
    <property type="molecule type" value="Genomic_DNA"/>
</dbReference>
<dbReference type="AlphaFoldDB" id="A0A183B6B2"/>
<keyword evidence="3" id="KW-1185">Reference proteome</keyword>
<evidence type="ECO:0000256" key="1">
    <source>
        <dbReference type="SAM" id="MobiDB-lite"/>
    </source>
</evidence>
<reference evidence="2 3" key="2">
    <citation type="submission" date="2018-11" db="EMBL/GenBank/DDBJ databases">
        <authorList>
            <consortium name="Pathogen Informatics"/>
        </authorList>
    </citation>
    <scope>NUCLEOTIDE SEQUENCE [LARGE SCALE GENOMIC DNA]</scope>
    <source>
        <strain evidence="2 3">Egypt</strain>
    </source>
</reference>
<proteinExistence type="predicted"/>
<reference evidence="4" key="1">
    <citation type="submission" date="2016-06" db="UniProtKB">
        <authorList>
            <consortium name="WormBaseParasite"/>
        </authorList>
    </citation>
    <scope>IDENTIFICATION</scope>
</reference>
<gene>
    <name evidence="2" type="ORF">ECPE_LOCUS14747</name>
</gene>
<organism evidence="4">
    <name type="scientific">Echinostoma caproni</name>
    <dbReference type="NCBI Taxonomy" id="27848"/>
    <lineage>
        <taxon>Eukaryota</taxon>
        <taxon>Metazoa</taxon>
        <taxon>Spiralia</taxon>
        <taxon>Lophotrochozoa</taxon>
        <taxon>Platyhelminthes</taxon>
        <taxon>Trematoda</taxon>
        <taxon>Digenea</taxon>
        <taxon>Plagiorchiida</taxon>
        <taxon>Echinostomata</taxon>
        <taxon>Echinostomatoidea</taxon>
        <taxon>Echinostomatidae</taxon>
        <taxon>Echinostoma</taxon>
    </lineage>
</organism>
<dbReference type="WBParaSite" id="ECPE_0001478701-mRNA-1">
    <property type="protein sequence ID" value="ECPE_0001478701-mRNA-1"/>
    <property type="gene ID" value="ECPE_0001478701"/>
</dbReference>
<sequence length="321" mass="35783">MNIQLLSRIETRPQSELRHLFDLLNELLCLVDPLQTARIAAVMHGLVNRPSVGSDAHGWCPRPNVDPHLWAWSMKELDSSLHAMTILDEKREEPELLTVQTSDSGDASDGATTEVEEVPPAWPAMPKGLLELITTEAYRDSRRAYQCMKFIVHLSSKTDAVVSYLSGFPDRWEPAVKWLENLMESSDEIGPTRVTGASCTANLKRMDGSFNRLGGDEADSGALYMVLPSGSAVPESGRRVLHLTDASNESEENSTGFQRTVSAQTTLREATRILFTMPRMRPEPTGLSALPAVTHSAHQEGDEEEEDEYERRKNTSLFYKL</sequence>
<feature type="region of interest" description="Disordered" evidence="1">
    <location>
        <begin position="281"/>
        <end position="321"/>
    </location>
</feature>
<accession>A0A183B6B2</accession>
<protein>
    <submittedName>
        <fullName evidence="4">EST1_DNA_bind domain-containing protein</fullName>
    </submittedName>
</protein>
<evidence type="ECO:0000313" key="4">
    <source>
        <dbReference type="WBParaSite" id="ECPE_0001478701-mRNA-1"/>
    </source>
</evidence>
<dbReference type="OrthoDB" id="289038at2759"/>
<evidence type="ECO:0000313" key="2">
    <source>
        <dbReference type="EMBL" id="VDP92019.1"/>
    </source>
</evidence>
<dbReference type="Proteomes" id="UP000272942">
    <property type="component" value="Unassembled WGS sequence"/>
</dbReference>
<evidence type="ECO:0000313" key="3">
    <source>
        <dbReference type="Proteomes" id="UP000272942"/>
    </source>
</evidence>